<sequence>MSEVIKTEDNSNDQHVIDDVYDGVEEDKNNEQTRAPVAEEATPAAPPKEEKKEDEDKATMEKVAAMSVMFPSIDKEIILSVLKSSSTQERAVETLLQMSDPSTQSQTQKPSRQFDDDEALARRLQEMDFERNGRASSTPYDDLGYEPRKPRRQQKPPPEQFENLEPGFNFSDITNAFSELATTSKKHLNDFWSSLTEGYNTVQNTAEEHLGEHRPAKRSTQIDDPYAHHYDPQIHRRAQKHNRQSIIQMKDNSTDKNTTHQTQPSDLSGLGFLPRREIDLSQHKRNTNTSENEEDDDYTHNPFNERK</sequence>
<dbReference type="EMBL" id="SPRW01000023">
    <property type="protein sequence ID" value="TIC65087.1"/>
    <property type="molecule type" value="Genomic_DNA"/>
</dbReference>
<dbReference type="SUPFAM" id="SSF46934">
    <property type="entry name" value="UBA-like"/>
    <property type="match status" value="1"/>
</dbReference>
<evidence type="ECO:0000256" key="1">
    <source>
        <dbReference type="SAM" id="MobiDB-lite"/>
    </source>
</evidence>
<dbReference type="Proteomes" id="UP000310685">
    <property type="component" value="Unassembled WGS sequence"/>
</dbReference>
<protein>
    <recommendedName>
        <fullName evidence="2">CUE domain-containing protein</fullName>
    </recommendedName>
</protein>
<dbReference type="Gene3D" id="1.10.8.10">
    <property type="entry name" value="DNA helicase RuvA subunit, C-terminal domain"/>
    <property type="match status" value="1"/>
</dbReference>
<evidence type="ECO:0000313" key="4">
    <source>
        <dbReference type="EMBL" id="TIC00736.1"/>
    </source>
</evidence>
<feature type="region of interest" description="Disordered" evidence="1">
    <location>
        <begin position="88"/>
        <end position="168"/>
    </location>
</feature>
<dbReference type="OMA" id="PLAYQPY"/>
<evidence type="ECO:0000313" key="7">
    <source>
        <dbReference type="Proteomes" id="UP000305647"/>
    </source>
</evidence>
<reference evidence="7 8" key="1">
    <citation type="submission" date="2019-03" db="EMBL/GenBank/DDBJ databases">
        <title>Sequencing 25 genomes of Wallemia mellicola.</title>
        <authorList>
            <person name="Gostincar C."/>
        </authorList>
    </citation>
    <scope>NUCLEOTIDE SEQUENCE [LARGE SCALE GENOMIC DNA]</scope>
    <source>
        <strain evidence="4 8">EXF-1262</strain>
        <strain evidence="6 9">EXF-1274</strain>
        <strain evidence="3 10">EXF-6152</strain>
        <strain evidence="5 7">EXF-8738</strain>
    </source>
</reference>
<dbReference type="AlphaFoldDB" id="A0A4T0TJN0"/>
<evidence type="ECO:0000259" key="2">
    <source>
        <dbReference type="PROSITE" id="PS51140"/>
    </source>
</evidence>
<feature type="compositionally biased region" description="Polar residues" evidence="1">
    <location>
        <begin position="96"/>
        <end position="111"/>
    </location>
</feature>
<dbReference type="GO" id="GO:0006511">
    <property type="term" value="P:ubiquitin-dependent protein catabolic process"/>
    <property type="evidence" value="ECO:0007669"/>
    <property type="project" value="TreeGrafter"/>
</dbReference>
<gene>
    <name evidence="6" type="ORF">E3Q02_02291</name>
    <name evidence="5" type="ORF">E3Q10_02103</name>
    <name evidence="4" type="ORF">E3Q17_02065</name>
    <name evidence="3" type="ORF">E3Q22_02445</name>
</gene>
<feature type="compositionally biased region" description="Basic and acidic residues" evidence="1">
    <location>
        <begin position="119"/>
        <end position="133"/>
    </location>
</feature>
<dbReference type="PANTHER" id="PTHR16461">
    <property type="entry name" value="TOLL-INTERACTING PROTEIN"/>
    <property type="match status" value="1"/>
</dbReference>
<feature type="region of interest" description="Disordered" evidence="1">
    <location>
        <begin position="251"/>
        <end position="307"/>
    </location>
</feature>
<evidence type="ECO:0000313" key="3">
    <source>
        <dbReference type="EMBL" id="TIB78696.1"/>
    </source>
</evidence>
<dbReference type="EMBL" id="SPRC01000024">
    <property type="protein sequence ID" value="TIB78696.1"/>
    <property type="molecule type" value="Genomic_DNA"/>
</dbReference>
<dbReference type="PROSITE" id="PS51140">
    <property type="entry name" value="CUE"/>
    <property type="match status" value="1"/>
</dbReference>
<evidence type="ECO:0000313" key="10">
    <source>
        <dbReference type="Proteomes" id="UP000310685"/>
    </source>
</evidence>
<accession>A0A4T0TJN0</accession>
<feature type="region of interest" description="Disordered" evidence="1">
    <location>
        <begin position="207"/>
        <end position="227"/>
    </location>
</feature>
<name>A0A4T0TJN0_9BASI</name>
<dbReference type="InterPro" id="IPR003892">
    <property type="entry name" value="CUE"/>
</dbReference>
<dbReference type="GO" id="GO:0043130">
    <property type="term" value="F:ubiquitin binding"/>
    <property type="evidence" value="ECO:0007669"/>
    <property type="project" value="InterPro"/>
</dbReference>
<evidence type="ECO:0000313" key="5">
    <source>
        <dbReference type="EMBL" id="TIC30393.1"/>
    </source>
</evidence>
<proteinExistence type="predicted"/>
<evidence type="ECO:0000313" key="6">
    <source>
        <dbReference type="EMBL" id="TIC65087.1"/>
    </source>
</evidence>
<dbReference type="EMBL" id="SPRH01000021">
    <property type="protein sequence ID" value="TIC00736.1"/>
    <property type="molecule type" value="Genomic_DNA"/>
</dbReference>
<dbReference type="Proteomes" id="UP000307169">
    <property type="component" value="Unassembled WGS sequence"/>
</dbReference>
<dbReference type="InterPro" id="IPR009060">
    <property type="entry name" value="UBA-like_sf"/>
</dbReference>
<dbReference type="GO" id="GO:0005737">
    <property type="term" value="C:cytoplasm"/>
    <property type="evidence" value="ECO:0007669"/>
    <property type="project" value="TreeGrafter"/>
</dbReference>
<evidence type="ECO:0000313" key="9">
    <source>
        <dbReference type="Proteomes" id="UP000309601"/>
    </source>
</evidence>
<evidence type="ECO:0000313" key="8">
    <source>
        <dbReference type="Proteomes" id="UP000307169"/>
    </source>
</evidence>
<feature type="region of interest" description="Disordered" evidence="1">
    <location>
        <begin position="1"/>
        <end position="63"/>
    </location>
</feature>
<dbReference type="Proteomes" id="UP000305647">
    <property type="component" value="Unassembled WGS sequence"/>
</dbReference>
<dbReference type="EMBL" id="SPRO01000019">
    <property type="protein sequence ID" value="TIC30393.1"/>
    <property type="molecule type" value="Genomic_DNA"/>
</dbReference>
<feature type="domain" description="CUE" evidence="2">
    <location>
        <begin position="58"/>
        <end position="100"/>
    </location>
</feature>
<organism evidence="3 10">
    <name type="scientific">Wallemia mellicola</name>
    <dbReference type="NCBI Taxonomy" id="1708541"/>
    <lineage>
        <taxon>Eukaryota</taxon>
        <taxon>Fungi</taxon>
        <taxon>Dikarya</taxon>
        <taxon>Basidiomycota</taxon>
        <taxon>Wallemiomycotina</taxon>
        <taxon>Wallemiomycetes</taxon>
        <taxon>Wallemiales</taxon>
        <taxon>Wallemiaceae</taxon>
        <taxon>Wallemia</taxon>
    </lineage>
</organism>
<dbReference type="Proteomes" id="UP000309601">
    <property type="component" value="Unassembled WGS sequence"/>
</dbReference>
<feature type="compositionally biased region" description="Basic and acidic residues" evidence="1">
    <location>
        <begin position="47"/>
        <end position="60"/>
    </location>
</feature>
<comment type="caution">
    <text evidence="3">The sequence shown here is derived from an EMBL/GenBank/DDBJ whole genome shotgun (WGS) entry which is preliminary data.</text>
</comment>
<dbReference type="GO" id="GO:0031624">
    <property type="term" value="F:ubiquitin conjugating enzyme binding"/>
    <property type="evidence" value="ECO:0007669"/>
    <property type="project" value="TreeGrafter"/>
</dbReference>
<dbReference type="PANTHER" id="PTHR16461:SF5">
    <property type="entry name" value="TOLL-INTERACTING PROTEIN"/>
    <property type="match status" value="1"/>
</dbReference>